<keyword evidence="3" id="KW-0624">Polysaccharide degradation</keyword>
<organism evidence="6 8">
    <name type="scientific">Mumia zhuanghuii</name>
    <dbReference type="NCBI Taxonomy" id="2585211"/>
    <lineage>
        <taxon>Bacteria</taxon>
        <taxon>Bacillati</taxon>
        <taxon>Actinomycetota</taxon>
        <taxon>Actinomycetes</taxon>
        <taxon>Propionibacteriales</taxon>
        <taxon>Nocardioidaceae</taxon>
        <taxon>Mumia</taxon>
    </lineage>
</organism>
<reference evidence="6 8" key="1">
    <citation type="submission" date="2019-05" db="EMBL/GenBank/DDBJ databases">
        <title>Mumia sp. nov., isolated from the intestinal contents of plateau pika (Ochotona curzoniae) in the Qinghai-Tibet plateau of China.</title>
        <authorList>
            <person name="Tian Z."/>
        </authorList>
    </citation>
    <scope>NUCLEOTIDE SEQUENCE [LARGE SCALE GENOMIC DNA]</scope>
    <source>
        <strain evidence="8">527</strain>
        <strain evidence="6">Z527</strain>
    </source>
</reference>
<dbReference type="InterPro" id="IPR003961">
    <property type="entry name" value="FN3_dom"/>
</dbReference>
<feature type="repeat" description="NHL" evidence="4">
    <location>
        <begin position="263"/>
        <end position="294"/>
    </location>
</feature>
<dbReference type="PANTHER" id="PTHR24104">
    <property type="entry name" value="E3 UBIQUITIN-PROTEIN LIGASE NHLRC1-RELATED"/>
    <property type="match status" value="1"/>
</dbReference>
<dbReference type="Gene3D" id="2.40.10.500">
    <property type="match status" value="1"/>
</dbReference>
<gene>
    <name evidence="7" type="ORF">FHE65_24700</name>
    <name evidence="6" type="ORF">FHE65_29200</name>
</gene>
<evidence type="ECO:0000256" key="4">
    <source>
        <dbReference type="PROSITE-ProRule" id="PRU00504"/>
    </source>
</evidence>
<dbReference type="CDD" id="cd00063">
    <property type="entry name" value="FN3"/>
    <property type="match status" value="1"/>
</dbReference>
<keyword evidence="2" id="KW-0378">Hydrolase</keyword>
<dbReference type="SUPFAM" id="SSF101898">
    <property type="entry name" value="NHL repeat"/>
    <property type="match status" value="1"/>
</dbReference>
<dbReference type="OrthoDB" id="3831551at2"/>
<protein>
    <recommendedName>
        <fullName evidence="5">Fibronectin type-III domain-containing protein</fullName>
    </recommendedName>
</protein>
<dbReference type="GO" id="GO:0000272">
    <property type="term" value="P:polysaccharide catabolic process"/>
    <property type="evidence" value="ECO:0007669"/>
    <property type="project" value="UniProtKB-KW"/>
</dbReference>
<dbReference type="PROSITE" id="PS51125">
    <property type="entry name" value="NHL"/>
    <property type="match status" value="1"/>
</dbReference>
<feature type="domain" description="Fibronectin type-III" evidence="5">
    <location>
        <begin position="349"/>
        <end position="444"/>
    </location>
</feature>
<evidence type="ECO:0000256" key="2">
    <source>
        <dbReference type="ARBA" id="ARBA00023295"/>
    </source>
</evidence>
<dbReference type="EMBL" id="VDFR01000124">
    <property type="protein sequence ID" value="TNC37957.1"/>
    <property type="molecule type" value="Genomic_DNA"/>
</dbReference>
<evidence type="ECO:0000259" key="5">
    <source>
        <dbReference type="PROSITE" id="PS50853"/>
    </source>
</evidence>
<evidence type="ECO:0000256" key="3">
    <source>
        <dbReference type="ARBA" id="ARBA00023326"/>
    </source>
</evidence>
<dbReference type="GO" id="GO:0016798">
    <property type="term" value="F:hydrolase activity, acting on glycosyl bonds"/>
    <property type="evidence" value="ECO:0007669"/>
    <property type="project" value="UniProtKB-KW"/>
</dbReference>
<comment type="caution">
    <text evidence="6">The sequence shown here is derived from an EMBL/GenBank/DDBJ whole genome shotgun (WGS) entry which is preliminary data.</text>
</comment>
<evidence type="ECO:0000256" key="1">
    <source>
        <dbReference type="ARBA" id="ARBA00022737"/>
    </source>
</evidence>
<dbReference type="Pfam" id="PF01436">
    <property type="entry name" value="NHL"/>
    <property type="match status" value="1"/>
</dbReference>
<dbReference type="InterPro" id="IPR013783">
    <property type="entry name" value="Ig-like_fold"/>
</dbReference>
<dbReference type="Proteomes" id="UP000306740">
    <property type="component" value="Unassembled WGS sequence"/>
</dbReference>
<dbReference type="CDD" id="cd05819">
    <property type="entry name" value="NHL"/>
    <property type="match status" value="1"/>
</dbReference>
<accession>A0A5C4MDG8</accession>
<dbReference type="GO" id="GO:0008270">
    <property type="term" value="F:zinc ion binding"/>
    <property type="evidence" value="ECO:0007669"/>
    <property type="project" value="UniProtKB-KW"/>
</dbReference>
<dbReference type="InterPro" id="IPR050952">
    <property type="entry name" value="TRIM-NHL_E3_ligases"/>
</dbReference>
<dbReference type="Pfam" id="PF00041">
    <property type="entry name" value="fn3"/>
    <property type="match status" value="1"/>
</dbReference>
<dbReference type="AlphaFoldDB" id="A0A5C4MDG8"/>
<keyword evidence="1" id="KW-0677">Repeat</keyword>
<dbReference type="PANTHER" id="PTHR24104:SF25">
    <property type="entry name" value="PROTEIN LIN-41"/>
    <property type="match status" value="1"/>
</dbReference>
<dbReference type="SUPFAM" id="SSF49265">
    <property type="entry name" value="Fibronectin type III"/>
    <property type="match status" value="1"/>
</dbReference>
<dbReference type="PROSITE" id="PS50853">
    <property type="entry name" value="FN3"/>
    <property type="match status" value="1"/>
</dbReference>
<dbReference type="EMBL" id="VDFR01000173">
    <property type="protein sequence ID" value="TNC33317.1"/>
    <property type="molecule type" value="Genomic_DNA"/>
</dbReference>
<evidence type="ECO:0000313" key="8">
    <source>
        <dbReference type="Proteomes" id="UP000306740"/>
    </source>
</evidence>
<dbReference type="InterPro" id="IPR011042">
    <property type="entry name" value="6-blade_b-propeller_TolB-like"/>
</dbReference>
<evidence type="ECO:0000313" key="7">
    <source>
        <dbReference type="EMBL" id="TNC37957.1"/>
    </source>
</evidence>
<keyword evidence="3" id="KW-0119">Carbohydrate metabolism</keyword>
<keyword evidence="2" id="KW-0326">Glycosidase</keyword>
<proteinExistence type="predicted"/>
<evidence type="ECO:0000313" key="6">
    <source>
        <dbReference type="EMBL" id="TNC33317.1"/>
    </source>
</evidence>
<dbReference type="Gene3D" id="2.120.10.30">
    <property type="entry name" value="TolB, C-terminal domain"/>
    <property type="match status" value="1"/>
</dbReference>
<dbReference type="Gene3D" id="2.60.40.10">
    <property type="entry name" value="Immunoglobulins"/>
    <property type="match status" value="1"/>
</dbReference>
<name>A0A5C4MDG8_9ACTN</name>
<dbReference type="InterPro" id="IPR036116">
    <property type="entry name" value="FN3_sf"/>
</dbReference>
<sequence>MDDAVLKGQNGRSWPPWCSLWIAKGETSMNHTIRVTGALAGTALIAGALAATGPSASADDVSVAPVRTIKGPTNTELNRPLGMYVRGGNIHISNFAGGSVSVFAANANGDVPPMRHLAGAATGISAPRHVAADSAGFTWVANSTATAANRVLAFGPSADGNVAPDSKFDPGFVPFGIAIDKNSKVNVSDNANTIKVFPLSATGTPAAERTITSTRLSNARGLAVDPANRLWVANGSGDSAVAFAPGATGNATPARVIKGPKTEIQFATDVAADSSGRVYVADHVAHNIKVFAAGANGDVAPVKTLGGPAAALTLPAGIAVASDGTVVVSDYDGNDVSSFATLFRKAVKAPSKPRALKVAGKRGAKTRKVSWKAPSNNGGARITGYRLVVKKGNKTLLRKNFGPKKRSYKIKRAKLRKGKNTVYIKAKNSKGFGKFAKKSFRVRK</sequence>
<dbReference type="InterPro" id="IPR001258">
    <property type="entry name" value="NHL_repeat"/>
</dbReference>